<dbReference type="AlphaFoldDB" id="J7R0M3"/>
<protein>
    <recommendedName>
        <fullName evidence="4">HMG box domain-containing protein</fullName>
    </recommendedName>
</protein>
<dbReference type="STRING" id="1071383.J7R0M3"/>
<evidence type="ECO:0000313" key="6">
    <source>
        <dbReference type="Proteomes" id="UP000006310"/>
    </source>
</evidence>
<dbReference type="RefSeq" id="XP_022462606.1">
    <property type="nucleotide sequence ID" value="XM_022611170.1"/>
</dbReference>
<evidence type="ECO:0000256" key="2">
    <source>
        <dbReference type="PROSITE-ProRule" id="PRU00267"/>
    </source>
</evidence>
<feature type="region of interest" description="Disordered" evidence="3">
    <location>
        <begin position="561"/>
        <end position="643"/>
    </location>
</feature>
<keyword evidence="6" id="KW-1185">Reference proteome</keyword>
<feature type="region of interest" description="Disordered" evidence="3">
    <location>
        <begin position="1"/>
        <end position="39"/>
    </location>
</feature>
<keyword evidence="1 2" id="KW-0238">DNA-binding</keyword>
<evidence type="ECO:0000256" key="3">
    <source>
        <dbReference type="SAM" id="MobiDB-lite"/>
    </source>
</evidence>
<proteinExistence type="predicted"/>
<feature type="region of interest" description="Disordered" evidence="3">
    <location>
        <begin position="57"/>
        <end position="98"/>
    </location>
</feature>
<dbReference type="GO" id="GO:0090069">
    <property type="term" value="P:regulation of ribosome biogenesis"/>
    <property type="evidence" value="ECO:0007669"/>
    <property type="project" value="EnsemblFungi"/>
</dbReference>
<reference evidence="5 6" key="1">
    <citation type="journal article" date="2011" name="Proc. Natl. Acad. Sci. U.S.A.">
        <title>Evolutionary erosion of yeast sex chromosomes by mating-type switching accidents.</title>
        <authorList>
            <person name="Gordon J.L."/>
            <person name="Armisen D."/>
            <person name="Proux-Wera E."/>
            <person name="Oheigeartaigh S.S."/>
            <person name="Byrne K.P."/>
            <person name="Wolfe K.H."/>
        </authorList>
    </citation>
    <scope>NUCLEOTIDE SEQUENCE [LARGE SCALE GENOMIC DNA]</scope>
    <source>
        <strain evidence="6">ATCC MYA-139 / BCRC 22969 / CBS 8797 / CCRC 22969 / KCTC 17520 / NBRC 10181 / NCYC 3082</strain>
    </source>
</reference>
<dbReference type="Gene3D" id="1.10.30.10">
    <property type="entry name" value="High mobility group box domain"/>
    <property type="match status" value="2"/>
</dbReference>
<feature type="domain" description="HMG box" evidence="4">
    <location>
        <begin position="452"/>
        <end position="520"/>
    </location>
</feature>
<feature type="compositionally biased region" description="Low complexity" evidence="3">
    <location>
        <begin position="287"/>
        <end position="313"/>
    </location>
</feature>
<dbReference type="CDD" id="cd22012">
    <property type="entry name" value="HMG-box_ABF2_IXR1-like_rpt2"/>
    <property type="match status" value="1"/>
</dbReference>
<feature type="compositionally biased region" description="Polar residues" evidence="3">
    <location>
        <begin position="319"/>
        <end position="350"/>
    </location>
</feature>
<dbReference type="HOGENOM" id="CLU_032670_1_0_1"/>
<dbReference type="GeneID" id="34523995"/>
<gene>
    <name evidence="5" type="primary">KNAG0A07060</name>
    <name evidence="5" type="ordered locus">KNAG_0A07060</name>
</gene>
<dbReference type="PANTHER" id="PTHR48112">
    <property type="entry name" value="HIGH MOBILITY GROUP PROTEIN DSP1"/>
    <property type="match status" value="1"/>
</dbReference>
<dbReference type="InterPro" id="IPR050342">
    <property type="entry name" value="HMGB"/>
</dbReference>
<accession>J7R0M3</accession>
<dbReference type="GO" id="GO:0005634">
    <property type="term" value="C:nucleus"/>
    <property type="evidence" value="ECO:0007669"/>
    <property type="project" value="UniProtKB-UniRule"/>
</dbReference>
<feature type="compositionally biased region" description="Polar residues" evidence="3">
    <location>
        <begin position="58"/>
        <end position="75"/>
    </location>
</feature>
<dbReference type="CDD" id="cd22011">
    <property type="entry name" value="HMG-box_IXR1-like_rpt1"/>
    <property type="match status" value="1"/>
</dbReference>
<keyword evidence="2" id="KW-0539">Nucleus</keyword>
<dbReference type="PANTHER" id="PTHR48112:SF22">
    <property type="entry name" value="MITOCHONDRIAL TRANSCRIPTION FACTOR A, ISOFORM B"/>
    <property type="match status" value="1"/>
</dbReference>
<dbReference type="InterPro" id="IPR009071">
    <property type="entry name" value="HMG_box_dom"/>
</dbReference>
<dbReference type="GO" id="GO:0000122">
    <property type="term" value="P:negative regulation of transcription by RNA polymerase II"/>
    <property type="evidence" value="ECO:0007669"/>
    <property type="project" value="EnsemblFungi"/>
</dbReference>
<evidence type="ECO:0000313" key="5">
    <source>
        <dbReference type="EMBL" id="CCK68360.1"/>
    </source>
</evidence>
<feature type="compositionally biased region" description="Polar residues" evidence="3">
    <location>
        <begin position="595"/>
        <end position="616"/>
    </location>
</feature>
<dbReference type="GO" id="GO:0000785">
    <property type="term" value="C:chromatin"/>
    <property type="evidence" value="ECO:0007669"/>
    <property type="project" value="EnsemblFungi"/>
</dbReference>
<dbReference type="GO" id="GO:0001046">
    <property type="term" value="F:core promoter sequence-specific DNA binding"/>
    <property type="evidence" value="ECO:0007669"/>
    <property type="project" value="EnsemblFungi"/>
</dbReference>
<feature type="compositionally biased region" description="Polar residues" evidence="3">
    <location>
        <begin position="566"/>
        <end position="585"/>
    </location>
</feature>
<dbReference type="GO" id="GO:0071456">
    <property type="term" value="P:cellular response to hypoxia"/>
    <property type="evidence" value="ECO:0007669"/>
    <property type="project" value="EnsemblFungi"/>
</dbReference>
<dbReference type="GO" id="GO:2000819">
    <property type="term" value="P:regulation of nucleotide-excision repair"/>
    <property type="evidence" value="ECO:0007669"/>
    <property type="project" value="EnsemblFungi"/>
</dbReference>
<feature type="compositionally biased region" description="Polar residues" evidence="3">
    <location>
        <begin position="182"/>
        <end position="193"/>
    </location>
</feature>
<reference evidence="6" key="2">
    <citation type="submission" date="2012-08" db="EMBL/GenBank/DDBJ databases">
        <title>Genome sequence of Kazachstania naganishii.</title>
        <authorList>
            <person name="Gordon J.L."/>
            <person name="Armisen D."/>
            <person name="Proux-Wera E."/>
            <person name="OhEigeartaigh S.S."/>
            <person name="Byrne K.P."/>
            <person name="Wolfe K.H."/>
        </authorList>
    </citation>
    <scope>NUCLEOTIDE SEQUENCE [LARGE SCALE GENOMIC DNA]</scope>
    <source>
        <strain evidence="6">ATCC MYA-139 / BCRC 22969 / CBS 8797 / CCRC 22969 / KCTC 17520 / NBRC 10181 / NCYC 3082</strain>
    </source>
</reference>
<organism evidence="5 6">
    <name type="scientific">Huiozyma naganishii (strain ATCC MYA-139 / BCRC 22969 / CBS 8797 / KCTC 17520 / NBRC 10181 / NCYC 3082 / Yp74L-3)</name>
    <name type="common">Yeast</name>
    <name type="synonym">Kazachstania naganishii</name>
    <dbReference type="NCBI Taxonomy" id="1071383"/>
    <lineage>
        <taxon>Eukaryota</taxon>
        <taxon>Fungi</taxon>
        <taxon>Dikarya</taxon>
        <taxon>Ascomycota</taxon>
        <taxon>Saccharomycotina</taxon>
        <taxon>Saccharomycetes</taxon>
        <taxon>Saccharomycetales</taxon>
        <taxon>Saccharomycetaceae</taxon>
        <taxon>Huiozyma</taxon>
    </lineage>
</organism>
<sequence length="643" mass="71742">MQMSGVNTGKPDESGSNLGGMVNNPAVNNGLGLGHEQSSVNALQYQQQLDADDAQYVGHSQGQHSPQNLNQSLPGQHQTGHIQQHQQQQQRQPNVAQQYANSAAYMHAQYQQSPQQSIYYQNAMNSGNAAQQQAAMNQYAQAIPADFGYMQSTQQGQQPTGNNPNYNQQQFSELMYNSFLSQLSQKQPQASSVQGQQGQGQHGQQNQSPPQQQQQQHQQSQQQMGMGNSHLNPATAAAVAAAAAAGTSPAFMSPSVQRYYQNSMGNYGSMMDTTGMSLLQQQQYQQQQQQHQQQQHHQQAQQQRQQALLQQQQMRLSPEAQQQELVQQTSGRGHHQQQANRRGHGQQKTMQLHPGKAIKKLSTTQSRIEKRKQLKKQGPKRPSSAYFLFSMSIRNDLLQQYPDAKVPELSKLASARWKELTDDQKKPFYDEFRTNWDKYRVLRDEYENTLPPKRPSGPFIQFTQEIRPTIVKENPEKNLIEITKLIGERWRSLDPVEKTRYTDTYKLKLKEWEKCYPTDGDAMPVTFSPTQNMTLQAATDLNVDESNDTKNPLVSSAMKSLADLPTPNTNSGSGVTSPSHVQLSHQMGDPDLGSKGSSASPVSDQVDGTNSGNSMEHTGGDTLSPGAADHQLSMNREPDLKTE</sequence>
<dbReference type="GO" id="GO:0003684">
    <property type="term" value="F:damaged DNA binding"/>
    <property type="evidence" value="ECO:0007669"/>
    <property type="project" value="EnsemblFungi"/>
</dbReference>
<dbReference type="KEGG" id="kng:KNAG_0A07060"/>
<dbReference type="OrthoDB" id="5550281at2759"/>
<feature type="DNA-binding region" description="HMG box" evidence="2">
    <location>
        <begin position="379"/>
        <end position="447"/>
    </location>
</feature>
<dbReference type="InterPro" id="IPR036910">
    <property type="entry name" value="HMG_box_dom_sf"/>
</dbReference>
<feature type="domain" description="HMG box" evidence="4">
    <location>
        <begin position="379"/>
        <end position="447"/>
    </location>
</feature>
<feature type="compositionally biased region" description="Basic residues" evidence="3">
    <location>
        <begin position="369"/>
        <end position="379"/>
    </location>
</feature>
<dbReference type="EMBL" id="HE978314">
    <property type="protein sequence ID" value="CCK68360.1"/>
    <property type="molecule type" value="Genomic_DNA"/>
</dbReference>
<feature type="compositionally biased region" description="Low complexity" evidence="3">
    <location>
        <begin position="202"/>
        <end position="230"/>
    </location>
</feature>
<feature type="region of interest" description="Disordered" evidence="3">
    <location>
        <begin position="182"/>
        <end position="230"/>
    </location>
</feature>
<dbReference type="Proteomes" id="UP000006310">
    <property type="component" value="Chromosome 1"/>
</dbReference>
<dbReference type="SMART" id="SM00398">
    <property type="entry name" value="HMG"/>
    <property type="match status" value="2"/>
</dbReference>
<dbReference type="Pfam" id="PF00505">
    <property type="entry name" value="HMG_box"/>
    <property type="match status" value="2"/>
</dbReference>
<feature type="region of interest" description="Disordered" evidence="3">
    <location>
        <begin position="287"/>
        <end position="382"/>
    </location>
</feature>
<dbReference type="eggNOG" id="KOG0381">
    <property type="taxonomic scope" value="Eukaryota"/>
</dbReference>
<dbReference type="SUPFAM" id="SSF47095">
    <property type="entry name" value="HMG-box"/>
    <property type="match status" value="2"/>
</dbReference>
<name>J7R0M3_HUIN7</name>
<evidence type="ECO:0000259" key="4">
    <source>
        <dbReference type="PROSITE" id="PS50118"/>
    </source>
</evidence>
<feature type="compositionally biased region" description="Low complexity" evidence="3">
    <location>
        <begin position="76"/>
        <end position="98"/>
    </location>
</feature>
<dbReference type="PROSITE" id="PS50118">
    <property type="entry name" value="HMG_BOX_2"/>
    <property type="match status" value="2"/>
</dbReference>
<feature type="DNA-binding region" description="HMG box" evidence="2">
    <location>
        <begin position="452"/>
        <end position="520"/>
    </location>
</feature>
<evidence type="ECO:0000256" key="1">
    <source>
        <dbReference type="ARBA" id="ARBA00023125"/>
    </source>
</evidence>